<reference evidence="1" key="2">
    <citation type="journal article" date="2015" name="Fish Shellfish Immunol.">
        <title>Early steps in the European eel (Anguilla anguilla)-Vibrio vulnificus interaction in the gills: Role of the RtxA13 toxin.</title>
        <authorList>
            <person name="Callol A."/>
            <person name="Pajuelo D."/>
            <person name="Ebbesson L."/>
            <person name="Teles M."/>
            <person name="MacKenzie S."/>
            <person name="Amaro C."/>
        </authorList>
    </citation>
    <scope>NUCLEOTIDE SEQUENCE</scope>
</reference>
<sequence>MIIYGYFNYFQPLYNHFKLYGLMHTPVYILRLHFASLLEHLQLATGYLTYHYLPLS</sequence>
<proteinExistence type="predicted"/>
<protein>
    <submittedName>
        <fullName evidence="1">Uncharacterized protein</fullName>
    </submittedName>
</protein>
<reference evidence="1" key="1">
    <citation type="submission" date="2014-11" db="EMBL/GenBank/DDBJ databases">
        <authorList>
            <person name="Amaro Gonzalez C."/>
        </authorList>
    </citation>
    <scope>NUCLEOTIDE SEQUENCE</scope>
</reference>
<accession>A0A0E9PGN1</accession>
<name>A0A0E9PGN1_ANGAN</name>
<evidence type="ECO:0000313" key="1">
    <source>
        <dbReference type="EMBL" id="JAH03427.1"/>
    </source>
</evidence>
<dbReference type="EMBL" id="GBXM01105150">
    <property type="protein sequence ID" value="JAH03427.1"/>
    <property type="molecule type" value="Transcribed_RNA"/>
</dbReference>
<dbReference type="AlphaFoldDB" id="A0A0E9PGN1"/>
<organism evidence="1">
    <name type="scientific">Anguilla anguilla</name>
    <name type="common">European freshwater eel</name>
    <name type="synonym">Muraena anguilla</name>
    <dbReference type="NCBI Taxonomy" id="7936"/>
    <lineage>
        <taxon>Eukaryota</taxon>
        <taxon>Metazoa</taxon>
        <taxon>Chordata</taxon>
        <taxon>Craniata</taxon>
        <taxon>Vertebrata</taxon>
        <taxon>Euteleostomi</taxon>
        <taxon>Actinopterygii</taxon>
        <taxon>Neopterygii</taxon>
        <taxon>Teleostei</taxon>
        <taxon>Anguilliformes</taxon>
        <taxon>Anguillidae</taxon>
        <taxon>Anguilla</taxon>
    </lineage>
</organism>